<evidence type="ECO:0000313" key="16">
    <source>
        <dbReference type="Proteomes" id="UP000310158"/>
    </source>
</evidence>
<comment type="caution">
    <text evidence="15">The sequence shown here is derived from an EMBL/GenBank/DDBJ whole genome shotgun (WGS) entry which is preliminary data.</text>
</comment>
<keyword evidence="8" id="KW-0472">Membrane</keyword>
<accession>A0A4S4LNS4</accession>
<keyword evidence="6" id="KW-0443">Lipid metabolism</keyword>
<evidence type="ECO:0000256" key="10">
    <source>
        <dbReference type="ARBA" id="ARBA00024323"/>
    </source>
</evidence>
<evidence type="ECO:0000256" key="2">
    <source>
        <dbReference type="ARBA" id="ARBA00010524"/>
    </source>
</evidence>
<evidence type="ECO:0000256" key="4">
    <source>
        <dbReference type="ARBA" id="ARBA00022787"/>
    </source>
</evidence>
<name>A0A4S4LNS4_9AGAM</name>
<evidence type="ECO:0000256" key="12">
    <source>
        <dbReference type="RuleBase" id="RU365062"/>
    </source>
</evidence>
<evidence type="ECO:0000256" key="1">
    <source>
        <dbReference type="ARBA" id="ARBA00004137"/>
    </source>
</evidence>
<keyword evidence="9" id="KW-0012">Acyltransferase</keyword>
<evidence type="ECO:0000313" key="15">
    <source>
        <dbReference type="EMBL" id="THH13158.1"/>
    </source>
</evidence>
<dbReference type="GO" id="GO:0005741">
    <property type="term" value="C:mitochondrial outer membrane"/>
    <property type="evidence" value="ECO:0007669"/>
    <property type="project" value="UniProtKB-SubCell"/>
</dbReference>
<comment type="similarity">
    <text evidence="2 12">Belongs to the taffazin family.</text>
</comment>
<comment type="catalytic activity">
    <reaction evidence="11">
        <text>1'-[1,2-diacyl-sn-glycero-3-phospho],3'-[1-acyl-sn-glycero-3-phospho]-glycerol + a 1,2-diacyl-sn-glycero-3-phosphocholine = a cardiolipin + a 1-acyl-sn-glycero-3-phosphocholine</text>
        <dbReference type="Rhea" id="RHEA:33731"/>
        <dbReference type="ChEBI" id="CHEBI:57643"/>
        <dbReference type="ChEBI" id="CHEBI:58168"/>
        <dbReference type="ChEBI" id="CHEBI:62237"/>
        <dbReference type="ChEBI" id="CHEBI:64743"/>
    </reaction>
    <physiologicalReaction direction="left-to-right" evidence="11">
        <dbReference type="Rhea" id="RHEA:33732"/>
    </physiologicalReaction>
    <physiologicalReaction direction="right-to-left" evidence="11">
        <dbReference type="Rhea" id="RHEA:33733"/>
    </physiologicalReaction>
</comment>
<protein>
    <recommendedName>
        <fullName evidence="12">Tafazzin family protein</fullName>
    </recommendedName>
</protein>
<dbReference type="EMBL" id="SGPL01000382">
    <property type="protein sequence ID" value="THH13158.1"/>
    <property type="molecule type" value="Genomic_DNA"/>
</dbReference>
<reference evidence="15 16" key="1">
    <citation type="submission" date="2019-02" db="EMBL/GenBank/DDBJ databases">
        <title>Genome sequencing of the rare red list fungi Bondarzewia mesenterica.</title>
        <authorList>
            <person name="Buettner E."/>
            <person name="Kellner H."/>
        </authorList>
    </citation>
    <scope>NUCLEOTIDE SEQUENCE [LARGE SCALE GENOMIC DNA]</scope>
    <source>
        <strain evidence="15 16">DSM 108281</strain>
    </source>
</reference>
<dbReference type="SUPFAM" id="SSF69593">
    <property type="entry name" value="Glycerol-3-phosphate (1)-acyltransferase"/>
    <property type="match status" value="1"/>
</dbReference>
<evidence type="ECO:0000256" key="9">
    <source>
        <dbReference type="ARBA" id="ARBA00023315"/>
    </source>
</evidence>
<dbReference type="GO" id="GO:0005743">
    <property type="term" value="C:mitochondrial inner membrane"/>
    <property type="evidence" value="ECO:0007669"/>
    <property type="project" value="UniProtKB-SubCell"/>
</dbReference>
<evidence type="ECO:0000256" key="5">
    <source>
        <dbReference type="ARBA" id="ARBA00022792"/>
    </source>
</evidence>
<evidence type="ECO:0000256" key="7">
    <source>
        <dbReference type="ARBA" id="ARBA00023128"/>
    </source>
</evidence>
<keyword evidence="5" id="KW-0999">Mitochondrion inner membrane</keyword>
<evidence type="ECO:0000256" key="6">
    <source>
        <dbReference type="ARBA" id="ARBA00023098"/>
    </source>
</evidence>
<dbReference type="InterPro" id="IPR002123">
    <property type="entry name" value="Plipid/glycerol_acylTrfase"/>
</dbReference>
<proteinExistence type="inferred from homology"/>
<dbReference type="Pfam" id="PF01553">
    <property type="entry name" value="Acyltransferase"/>
    <property type="match status" value="1"/>
</dbReference>
<dbReference type="CDD" id="cd07989">
    <property type="entry name" value="LPLAT_AGPAT-like"/>
    <property type="match status" value="1"/>
</dbReference>
<feature type="domain" description="Phospholipid/glycerol acyltransferase" evidence="14">
    <location>
        <begin position="23"/>
        <end position="146"/>
    </location>
</feature>
<comment type="subcellular location">
    <subcellularLocation>
        <location evidence="1">Mitochondrion inner membrane</location>
        <topology evidence="1">Peripheral membrane protein</topology>
        <orientation evidence="1">Intermembrane side</orientation>
    </subcellularLocation>
    <subcellularLocation>
        <location evidence="10">Mitochondrion outer membrane</location>
        <topology evidence="10">Peripheral membrane protein</topology>
        <orientation evidence="10">Intermembrane side</orientation>
    </subcellularLocation>
</comment>
<dbReference type="Proteomes" id="UP000310158">
    <property type="component" value="Unassembled WGS sequence"/>
</dbReference>
<keyword evidence="4" id="KW-1000">Mitochondrion outer membrane</keyword>
<dbReference type="AlphaFoldDB" id="A0A4S4LNS4"/>
<keyword evidence="16" id="KW-1185">Reference proteome</keyword>
<feature type="region of interest" description="Disordered" evidence="13">
    <location>
        <begin position="213"/>
        <end position="235"/>
    </location>
</feature>
<keyword evidence="7" id="KW-0496">Mitochondrion</keyword>
<evidence type="ECO:0000256" key="3">
    <source>
        <dbReference type="ARBA" id="ARBA00022679"/>
    </source>
</evidence>
<dbReference type="GO" id="GO:0047184">
    <property type="term" value="F:1-acylglycerophosphocholine O-acyltransferase activity"/>
    <property type="evidence" value="ECO:0007669"/>
    <property type="project" value="TreeGrafter"/>
</dbReference>
<dbReference type="SMART" id="SM00563">
    <property type="entry name" value="PlsC"/>
    <property type="match status" value="1"/>
</dbReference>
<evidence type="ECO:0000256" key="13">
    <source>
        <dbReference type="SAM" id="MobiDB-lite"/>
    </source>
</evidence>
<dbReference type="PANTHER" id="PTHR12497">
    <property type="entry name" value="TAZ PROTEIN TAFAZZIN"/>
    <property type="match status" value="1"/>
</dbReference>
<evidence type="ECO:0000259" key="14">
    <source>
        <dbReference type="SMART" id="SM00563"/>
    </source>
</evidence>
<organism evidence="15 16">
    <name type="scientific">Bondarzewia mesenterica</name>
    <dbReference type="NCBI Taxonomy" id="1095465"/>
    <lineage>
        <taxon>Eukaryota</taxon>
        <taxon>Fungi</taxon>
        <taxon>Dikarya</taxon>
        <taxon>Basidiomycota</taxon>
        <taxon>Agaricomycotina</taxon>
        <taxon>Agaricomycetes</taxon>
        <taxon>Russulales</taxon>
        <taxon>Bondarzewiaceae</taxon>
        <taxon>Bondarzewia</taxon>
    </lineage>
</organism>
<keyword evidence="3" id="KW-0808">Transferase</keyword>
<evidence type="ECO:0000256" key="8">
    <source>
        <dbReference type="ARBA" id="ARBA00023136"/>
    </source>
</evidence>
<dbReference type="GO" id="GO:0007007">
    <property type="term" value="P:inner mitochondrial membrane organization"/>
    <property type="evidence" value="ECO:0007669"/>
    <property type="project" value="TreeGrafter"/>
</dbReference>
<sequence>MTVTGLPTLLEALKNDERSRGRGVVTGASDIMFTNPCVNQTLSCVPFYPNTTSRPASIFSAFFRNGQVLEIFRGIGIHQPAIDTAIQKLSNGDWIHLFGEGKVCQPHTFEEVNGVAKLRRFKWGVGRILMETPRPPIIIPMWLTGFEKLMPEGRTFPYNFIPRIGTKLSVTFGEPISPEDITSALRRTAEAQPALHLESRPLVSDGGASWLAQKGGMLSSTTPKPGSDVDEESDRLTRVEVTAVIQRAVEALGRRVSGDLLGKQPS</sequence>
<evidence type="ECO:0000256" key="11">
    <source>
        <dbReference type="ARBA" id="ARBA00047906"/>
    </source>
</evidence>
<gene>
    <name evidence="15" type="ORF">EW146_g7033</name>
</gene>
<dbReference type="GO" id="GO:0035965">
    <property type="term" value="P:cardiolipin acyl-chain remodeling"/>
    <property type="evidence" value="ECO:0007669"/>
    <property type="project" value="TreeGrafter"/>
</dbReference>
<dbReference type="InterPro" id="IPR000872">
    <property type="entry name" value="Tafazzin"/>
</dbReference>
<dbReference type="OrthoDB" id="193467at2759"/>
<dbReference type="PRINTS" id="PR00979">
    <property type="entry name" value="TAFAZZIN"/>
</dbReference>
<dbReference type="PANTHER" id="PTHR12497:SF0">
    <property type="entry name" value="TAFAZZIN"/>
    <property type="match status" value="1"/>
</dbReference>